<name>G0PH81_CAEBE</name>
<dbReference type="STRING" id="135651.G0PH81"/>
<dbReference type="InParanoid" id="G0PH81"/>
<keyword evidence="1" id="KW-0175">Coiled coil</keyword>
<evidence type="ECO:0000256" key="1">
    <source>
        <dbReference type="SAM" id="Coils"/>
    </source>
</evidence>
<feature type="region of interest" description="Disordered" evidence="2">
    <location>
        <begin position="145"/>
        <end position="164"/>
    </location>
</feature>
<evidence type="ECO:0000313" key="4">
    <source>
        <dbReference type="EMBL" id="EGT56170.1"/>
    </source>
</evidence>
<feature type="compositionally biased region" description="Low complexity" evidence="2">
    <location>
        <begin position="153"/>
        <end position="164"/>
    </location>
</feature>
<evidence type="ECO:0000313" key="5">
    <source>
        <dbReference type="Proteomes" id="UP000008068"/>
    </source>
</evidence>
<dbReference type="AlphaFoldDB" id="G0PH81"/>
<proteinExistence type="predicted"/>
<feature type="signal peptide" evidence="3">
    <location>
        <begin position="1"/>
        <end position="18"/>
    </location>
</feature>
<dbReference type="eggNOG" id="KOG4502">
    <property type="taxonomic scope" value="Eukaryota"/>
</dbReference>
<dbReference type="EMBL" id="GL380466">
    <property type="protein sequence ID" value="EGT56170.1"/>
    <property type="molecule type" value="Genomic_DNA"/>
</dbReference>
<organism evidence="5">
    <name type="scientific">Caenorhabditis brenneri</name>
    <name type="common">Nematode worm</name>
    <dbReference type="NCBI Taxonomy" id="135651"/>
    <lineage>
        <taxon>Eukaryota</taxon>
        <taxon>Metazoa</taxon>
        <taxon>Ecdysozoa</taxon>
        <taxon>Nematoda</taxon>
        <taxon>Chromadorea</taxon>
        <taxon>Rhabditida</taxon>
        <taxon>Rhabditina</taxon>
        <taxon>Rhabditomorpha</taxon>
        <taxon>Rhabditoidea</taxon>
        <taxon>Rhabditidae</taxon>
        <taxon>Peloderinae</taxon>
        <taxon>Caenorhabditis</taxon>
    </lineage>
</organism>
<feature type="region of interest" description="Disordered" evidence="2">
    <location>
        <begin position="322"/>
        <end position="346"/>
    </location>
</feature>
<dbReference type="HOGENOM" id="CLU_498047_0_0_1"/>
<feature type="coiled-coil region" evidence="1">
    <location>
        <begin position="404"/>
        <end position="431"/>
    </location>
</feature>
<evidence type="ECO:0000256" key="3">
    <source>
        <dbReference type="SAM" id="SignalP"/>
    </source>
</evidence>
<dbReference type="FunCoup" id="G0PH81">
    <property type="interactions" value="1899"/>
</dbReference>
<keyword evidence="3" id="KW-0732">Signal</keyword>
<reference evidence="5" key="1">
    <citation type="submission" date="2011-07" db="EMBL/GenBank/DDBJ databases">
        <authorList>
            <consortium name="Caenorhabditis brenneri Sequencing and Analysis Consortium"/>
            <person name="Wilson R.K."/>
        </authorList>
    </citation>
    <scope>NUCLEOTIDE SEQUENCE [LARGE SCALE GENOMIC DNA]</scope>
    <source>
        <strain evidence="5">PB2801</strain>
    </source>
</reference>
<evidence type="ECO:0000256" key="2">
    <source>
        <dbReference type="SAM" id="MobiDB-lite"/>
    </source>
</evidence>
<protein>
    <submittedName>
        <fullName evidence="4">Uncharacterized protein</fullName>
    </submittedName>
</protein>
<accession>G0PH81</accession>
<feature type="chain" id="PRO_5003407456" evidence="3">
    <location>
        <begin position="19"/>
        <end position="471"/>
    </location>
</feature>
<dbReference type="Proteomes" id="UP000008068">
    <property type="component" value="Unassembled WGS sequence"/>
</dbReference>
<dbReference type="OrthoDB" id="5818640at2759"/>
<gene>
    <name evidence="4" type="ORF">CAEBREN_31230</name>
</gene>
<keyword evidence="5" id="KW-1185">Reference proteome</keyword>
<sequence>MSVPSAFLILLWFSIAGSLPLAPAPPDFNADFSKRDVQTDLMPVVGEDELQSLRHNGFKEQLHHLRQKNIGRNTAIVTEEMARIRNSIEDISEFSLDSNEVDEAINDITVPMMSPCQREHKSQFLQLQWVDRTGTTSQVPIQITTTTLPPPTATTTVSTTRYSPPFTTRPYLPLHTESPHIFSSSTVRLPSAIPISTSTTLSSHLPEIVMTTPRPYRGGIFTTEFTIEPVQKRSEGRTSLRERIRSTSQLLNLLGDKIAGIDQNAVTNGAEPKTGVLTNIYDRGEIKKRNYRTKQWGVSGEGRQGIQTYDGQFSGVAYGSTKQRGGGYTMRKKMGKRPWSSRGYKTRRLGDKRPEYMRPSTFIEKKTTDFTVEPYGSKRRGEWIRGVKVSERRNAVRKVSDSQKSFAQALLESEEASMKQLKKTLRQIREVVKIKTSSTSAVTTTTSRPVKLRKNRVDSEYFNGAFDLRRL</sequence>